<dbReference type="HOGENOM" id="CLU_3005450_0_0_0"/>
<name>I0HZN9_CALAS</name>
<reference evidence="1 2" key="1">
    <citation type="submission" date="2012-02" db="EMBL/GenBank/DDBJ databases">
        <title>Complete genome sequence of Caldilinea aerophila DSM 14535 (= NBRC 102666).</title>
        <authorList>
            <person name="Oguchi A."/>
            <person name="Hosoyama A."/>
            <person name="Sekine M."/>
            <person name="Fukai R."/>
            <person name="Kato Y."/>
            <person name="Nakamura S."/>
            <person name="Hanada S."/>
            <person name="Yamazaki S."/>
            <person name="Fujita N."/>
        </authorList>
    </citation>
    <scope>NUCLEOTIDE SEQUENCE [LARGE SCALE GENOMIC DNA]</scope>
    <source>
        <strain evidence="2">DSM 14535 / JCM 11387 / NBRC 104270 / STL-6-O1</strain>
    </source>
</reference>
<organism evidence="1 2">
    <name type="scientific">Caldilinea aerophila (strain DSM 14535 / JCM 11387 / NBRC 104270 / STL-6-O1)</name>
    <dbReference type="NCBI Taxonomy" id="926550"/>
    <lineage>
        <taxon>Bacteria</taxon>
        <taxon>Bacillati</taxon>
        <taxon>Chloroflexota</taxon>
        <taxon>Caldilineae</taxon>
        <taxon>Caldilineales</taxon>
        <taxon>Caldilineaceae</taxon>
        <taxon>Caldilinea</taxon>
    </lineage>
</organism>
<keyword evidence="2" id="KW-1185">Reference proteome</keyword>
<dbReference type="EMBL" id="AP012337">
    <property type="protein sequence ID" value="BAL98476.1"/>
    <property type="molecule type" value="Genomic_DNA"/>
</dbReference>
<accession>I0HZN9</accession>
<evidence type="ECO:0000313" key="2">
    <source>
        <dbReference type="Proteomes" id="UP000007880"/>
    </source>
</evidence>
<dbReference type="AlphaFoldDB" id="I0HZN9"/>
<dbReference type="Proteomes" id="UP000007880">
    <property type="component" value="Chromosome"/>
</dbReference>
<gene>
    <name evidence="1" type="ordered locus">CLDAP_04370</name>
</gene>
<protein>
    <submittedName>
        <fullName evidence="1">Uncharacterized protein</fullName>
    </submittedName>
</protein>
<dbReference type="KEGG" id="cap:CLDAP_04370"/>
<proteinExistence type="predicted"/>
<sequence>MYNLPEQRLPGALKQNLLKWGRLLRSRGAVVVERNLLGFARYFGDTWRCLDEPAQN</sequence>
<evidence type="ECO:0000313" key="1">
    <source>
        <dbReference type="EMBL" id="BAL98476.1"/>
    </source>
</evidence>